<evidence type="ECO:0000313" key="1">
    <source>
        <dbReference type="EMBL" id="KAH7031083.1"/>
    </source>
</evidence>
<dbReference type="RefSeq" id="XP_046012763.1">
    <property type="nucleotide sequence ID" value="XM_046148000.1"/>
</dbReference>
<protein>
    <submittedName>
        <fullName evidence="1">Uncharacterized protein</fullName>
    </submittedName>
</protein>
<proteinExistence type="predicted"/>
<dbReference type="GeneID" id="70177546"/>
<comment type="caution">
    <text evidence="1">The sequence shown here is derived from an EMBL/GenBank/DDBJ whole genome shotgun (WGS) entry which is preliminary data.</text>
</comment>
<evidence type="ECO:0000313" key="2">
    <source>
        <dbReference type="Proteomes" id="UP000756346"/>
    </source>
</evidence>
<accession>A0A9P9BQN7</accession>
<keyword evidence="2" id="KW-1185">Reference proteome</keyword>
<gene>
    <name evidence="1" type="ORF">B0I36DRAFT_118304</name>
</gene>
<sequence length="302" mass="32842">MSRFEPPPIRLLAHDDIHTVQHLGQVLKTKVLAPLACSPWRGGQGACPLLASGRLHGVRRRARGCVDLSPASQIAALPYRSPGVDGPDTYNLVTPFAVARPLARGSHSAATCLAVVDVDKKPRLFCSCNTLTWASYVDRVPASCRVLPDAHPTPQRIPDPLLSLLIVLPFRSVLFGPSKQTLALLVCFDVSSLERGPTHLRRLLTGELQQHTTGTTTGCPSSTLIQLRAPHHPQPELVSTRSSTQDKDTRRASSLVGCFFAFIFNLRSSSNSSNFTGDHLDPPAPILFTVAHHHRFQLGTLD</sequence>
<dbReference type="Proteomes" id="UP000756346">
    <property type="component" value="Unassembled WGS sequence"/>
</dbReference>
<dbReference type="AlphaFoldDB" id="A0A9P9BQN7"/>
<name>A0A9P9BQN7_9PEZI</name>
<reference evidence="1" key="1">
    <citation type="journal article" date="2021" name="Nat. Commun.">
        <title>Genetic determinants of endophytism in the Arabidopsis root mycobiome.</title>
        <authorList>
            <person name="Mesny F."/>
            <person name="Miyauchi S."/>
            <person name="Thiergart T."/>
            <person name="Pickel B."/>
            <person name="Atanasova L."/>
            <person name="Karlsson M."/>
            <person name="Huettel B."/>
            <person name="Barry K.W."/>
            <person name="Haridas S."/>
            <person name="Chen C."/>
            <person name="Bauer D."/>
            <person name="Andreopoulos W."/>
            <person name="Pangilinan J."/>
            <person name="LaButti K."/>
            <person name="Riley R."/>
            <person name="Lipzen A."/>
            <person name="Clum A."/>
            <person name="Drula E."/>
            <person name="Henrissat B."/>
            <person name="Kohler A."/>
            <person name="Grigoriev I.V."/>
            <person name="Martin F.M."/>
            <person name="Hacquard S."/>
        </authorList>
    </citation>
    <scope>NUCLEOTIDE SEQUENCE</scope>
    <source>
        <strain evidence="1">MPI-CAGE-CH-0230</strain>
    </source>
</reference>
<dbReference type="EMBL" id="JAGTJQ010000005">
    <property type="protein sequence ID" value="KAH7031083.1"/>
    <property type="molecule type" value="Genomic_DNA"/>
</dbReference>
<organism evidence="1 2">
    <name type="scientific">Microdochium trichocladiopsis</name>
    <dbReference type="NCBI Taxonomy" id="1682393"/>
    <lineage>
        <taxon>Eukaryota</taxon>
        <taxon>Fungi</taxon>
        <taxon>Dikarya</taxon>
        <taxon>Ascomycota</taxon>
        <taxon>Pezizomycotina</taxon>
        <taxon>Sordariomycetes</taxon>
        <taxon>Xylariomycetidae</taxon>
        <taxon>Xylariales</taxon>
        <taxon>Microdochiaceae</taxon>
        <taxon>Microdochium</taxon>
    </lineage>
</organism>